<dbReference type="Pfam" id="PF18435">
    <property type="entry name" value="EstA_Ig_like"/>
    <property type="match status" value="1"/>
</dbReference>
<dbReference type="Gene3D" id="3.40.50.1820">
    <property type="entry name" value="alpha/beta hydrolase"/>
    <property type="match status" value="1"/>
</dbReference>
<evidence type="ECO:0000256" key="2">
    <source>
        <dbReference type="SAM" id="SignalP"/>
    </source>
</evidence>
<feature type="domain" description="Esterase Ig-like N-terminal" evidence="3">
    <location>
        <begin position="41"/>
        <end position="150"/>
    </location>
</feature>
<dbReference type="Proteomes" id="UP000321501">
    <property type="component" value="Chromosome"/>
</dbReference>
<dbReference type="Gene3D" id="2.60.40.2180">
    <property type="match status" value="1"/>
</dbReference>
<evidence type="ECO:0000256" key="1">
    <source>
        <dbReference type="ARBA" id="ARBA00022729"/>
    </source>
</evidence>
<dbReference type="PANTHER" id="PTHR43037:SF1">
    <property type="entry name" value="BLL1128 PROTEIN"/>
    <property type="match status" value="1"/>
</dbReference>
<sequence>MKKILLFLTFFGMLISTCIISAETTTAFKTEKIKYPRGIRSVTSVTEVFGTGQQITHIILEFNEKVVNSQLTKNTFTVSDRTVEKIYSNTRPEKTDIVKDGRFVIIELNPKDSGASLRLEGNDEVGFQMKKATSKVTQKEDILFTNGKKLEKSIAILENNKIKNLIVENFKQFVYKDTKTGTTVKYNLYIPKNYDKNKKYPLVLFMHDAGVLSEDTKTTLLQGNGAISFATPEEQERHEAFVLAPQYSRKVVDDNGDITSDLDATVNLIKDYLISKYSIDEKKLYATGQSMGGMMAIVMNYKYPELFAASYLVACQWDPKEVSTMARNNLWITVSTGDAKAYPGMNAITSELIKRGATVAKDSWRADYTDAQFLEGARKVIAQKSNIKYTTLEKGTNPYLPKDANPGLEHSGTWKVAYSIPGIKDWMFLQSKQ</sequence>
<dbReference type="AlphaFoldDB" id="A0A510KB88"/>
<dbReference type="InterPro" id="IPR000801">
    <property type="entry name" value="Esterase-like"/>
</dbReference>
<evidence type="ECO:0000313" key="4">
    <source>
        <dbReference type="EMBL" id="BBM48910.1"/>
    </source>
</evidence>
<dbReference type="RefSeq" id="WP_146963431.1">
    <property type="nucleotide sequence ID" value="NZ_AP019835.1"/>
</dbReference>
<organism evidence="4 5">
    <name type="scientific">Leptotrichia wadei</name>
    <dbReference type="NCBI Taxonomy" id="157687"/>
    <lineage>
        <taxon>Bacteria</taxon>
        <taxon>Fusobacteriati</taxon>
        <taxon>Fusobacteriota</taxon>
        <taxon>Fusobacteriia</taxon>
        <taxon>Fusobacteriales</taxon>
        <taxon>Leptotrichiaceae</taxon>
        <taxon>Leptotrichia</taxon>
    </lineage>
</organism>
<accession>A0A510KB88</accession>
<dbReference type="EMBL" id="AP019835">
    <property type="protein sequence ID" value="BBM48910.1"/>
    <property type="molecule type" value="Genomic_DNA"/>
</dbReference>
<dbReference type="PANTHER" id="PTHR43037">
    <property type="entry name" value="UNNAMED PRODUCT-RELATED"/>
    <property type="match status" value="1"/>
</dbReference>
<gene>
    <name evidence="4" type="ORF">JMUB3934_0180</name>
</gene>
<dbReference type="SUPFAM" id="SSF53474">
    <property type="entry name" value="alpha/beta-Hydrolases"/>
    <property type="match status" value="1"/>
</dbReference>
<name>A0A510KB88_9FUSO</name>
<dbReference type="InterPro" id="IPR041172">
    <property type="entry name" value="EstA_Ig-like_N"/>
</dbReference>
<evidence type="ECO:0000259" key="3">
    <source>
        <dbReference type="Pfam" id="PF18435"/>
    </source>
</evidence>
<proteinExistence type="predicted"/>
<dbReference type="Pfam" id="PF00756">
    <property type="entry name" value="Esterase"/>
    <property type="match status" value="1"/>
</dbReference>
<dbReference type="InterPro" id="IPR029058">
    <property type="entry name" value="AB_hydrolase_fold"/>
</dbReference>
<dbReference type="InterPro" id="IPR050955">
    <property type="entry name" value="Plant_Biomass_Hydrol_Est"/>
</dbReference>
<keyword evidence="1 2" id="KW-0732">Signal</keyword>
<feature type="chain" id="PRO_5021722504" description="Esterase Ig-like N-terminal domain-containing protein" evidence="2">
    <location>
        <begin position="22"/>
        <end position="433"/>
    </location>
</feature>
<protein>
    <recommendedName>
        <fullName evidence="3">Esterase Ig-like N-terminal domain-containing protein</fullName>
    </recommendedName>
</protein>
<feature type="signal peptide" evidence="2">
    <location>
        <begin position="1"/>
        <end position="21"/>
    </location>
</feature>
<evidence type="ECO:0000313" key="5">
    <source>
        <dbReference type="Proteomes" id="UP000321501"/>
    </source>
</evidence>
<reference evidence="4 5" key="1">
    <citation type="submission" date="2019-07" db="EMBL/GenBank/DDBJ databases">
        <title>Complete Genome Sequence of Leptotrichia wadei Strain JMUB3934.</title>
        <authorList>
            <person name="Watanabe S."/>
            <person name="Cui L."/>
        </authorList>
    </citation>
    <scope>NUCLEOTIDE SEQUENCE [LARGE SCALE GENOMIC DNA]</scope>
    <source>
        <strain evidence="4 5">JMUB3934</strain>
    </source>
</reference>